<evidence type="ECO:0000313" key="3">
    <source>
        <dbReference type="Proteomes" id="UP000298652"/>
    </source>
</evidence>
<evidence type="ECO:0000259" key="1">
    <source>
        <dbReference type="Pfam" id="PF00085"/>
    </source>
</evidence>
<dbReference type="AlphaFoldDB" id="A0A4U6VQ09"/>
<dbReference type="EMBL" id="CM016553">
    <property type="protein sequence ID" value="TKW30844.1"/>
    <property type="molecule type" value="Genomic_DNA"/>
</dbReference>
<organism evidence="2 3">
    <name type="scientific">Setaria viridis</name>
    <name type="common">Green bristlegrass</name>
    <name type="synonym">Setaria italica subsp. viridis</name>
    <dbReference type="NCBI Taxonomy" id="4556"/>
    <lineage>
        <taxon>Eukaryota</taxon>
        <taxon>Viridiplantae</taxon>
        <taxon>Streptophyta</taxon>
        <taxon>Embryophyta</taxon>
        <taxon>Tracheophyta</taxon>
        <taxon>Spermatophyta</taxon>
        <taxon>Magnoliopsida</taxon>
        <taxon>Liliopsida</taxon>
        <taxon>Poales</taxon>
        <taxon>Poaceae</taxon>
        <taxon>PACMAD clade</taxon>
        <taxon>Panicoideae</taxon>
        <taxon>Panicodae</taxon>
        <taxon>Paniceae</taxon>
        <taxon>Cenchrinae</taxon>
        <taxon>Setaria</taxon>
    </lineage>
</organism>
<sequence>MAGVVTITTTTQLERELSRNPNKLIVLEFMAPWSEPSKVMKIPYRQIAGNSSKDKVNFYTLNVDKFRDLAEEVGVEALPTYVLVKDEDVKDMIVGMKRQELEKAIGDWSK</sequence>
<dbReference type="Pfam" id="PF00085">
    <property type="entry name" value="Thioredoxin"/>
    <property type="match status" value="1"/>
</dbReference>
<reference evidence="2" key="1">
    <citation type="submission" date="2019-03" db="EMBL/GenBank/DDBJ databases">
        <title>WGS assembly of Setaria viridis.</title>
        <authorList>
            <person name="Huang P."/>
            <person name="Jenkins J."/>
            <person name="Grimwood J."/>
            <person name="Barry K."/>
            <person name="Healey A."/>
            <person name="Mamidi S."/>
            <person name="Sreedasyam A."/>
            <person name="Shu S."/>
            <person name="Feldman M."/>
            <person name="Wu J."/>
            <person name="Yu Y."/>
            <person name="Chen C."/>
            <person name="Johnson J."/>
            <person name="Rokhsar D."/>
            <person name="Baxter I."/>
            <person name="Schmutz J."/>
            <person name="Brutnell T."/>
            <person name="Kellogg E."/>
        </authorList>
    </citation>
    <scope>NUCLEOTIDE SEQUENCE [LARGE SCALE GENOMIC DNA]</scope>
</reference>
<dbReference type="PANTHER" id="PTHR10438:SF387">
    <property type="entry name" value="OS09G0559600 PROTEIN"/>
    <property type="match status" value="1"/>
</dbReference>
<dbReference type="InterPro" id="IPR050620">
    <property type="entry name" value="Thioredoxin_H-type-like"/>
</dbReference>
<keyword evidence="3" id="KW-1185">Reference proteome</keyword>
<dbReference type="CDD" id="cd02947">
    <property type="entry name" value="TRX_family"/>
    <property type="match status" value="1"/>
</dbReference>
<dbReference type="Gene3D" id="3.40.30.10">
    <property type="entry name" value="Glutaredoxin"/>
    <property type="match status" value="1"/>
</dbReference>
<dbReference type="InterPro" id="IPR013766">
    <property type="entry name" value="Thioredoxin_domain"/>
</dbReference>
<evidence type="ECO:0000313" key="2">
    <source>
        <dbReference type="EMBL" id="TKW30844.1"/>
    </source>
</evidence>
<dbReference type="SUPFAM" id="SSF52833">
    <property type="entry name" value="Thioredoxin-like"/>
    <property type="match status" value="1"/>
</dbReference>
<dbReference type="Proteomes" id="UP000298652">
    <property type="component" value="Chromosome 2"/>
</dbReference>
<name>A0A4U6VQ09_SETVI</name>
<proteinExistence type="predicted"/>
<protein>
    <recommendedName>
        <fullName evidence="1">Thioredoxin domain-containing protein</fullName>
    </recommendedName>
</protein>
<feature type="domain" description="Thioredoxin" evidence="1">
    <location>
        <begin position="5"/>
        <end position="105"/>
    </location>
</feature>
<dbReference type="PANTHER" id="PTHR10438">
    <property type="entry name" value="THIOREDOXIN"/>
    <property type="match status" value="1"/>
</dbReference>
<dbReference type="OMA" id="KDMIVGM"/>
<dbReference type="Gramene" id="TKW30844">
    <property type="protein sequence ID" value="TKW30844"/>
    <property type="gene ID" value="SEVIR_2G064500v2"/>
</dbReference>
<gene>
    <name evidence="2" type="ORF">SEVIR_2G064500v2</name>
</gene>
<accession>A0A4U6VQ09</accession>
<dbReference type="InterPro" id="IPR036249">
    <property type="entry name" value="Thioredoxin-like_sf"/>
</dbReference>